<dbReference type="GO" id="GO:0006979">
    <property type="term" value="P:response to oxidative stress"/>
    <property type="evidence" value="ECO:0007669"/>
    <property type="project" value="InterPro"/>
</dbReference>
<name>R9GW21_9SPHI</name>
<dbReference type="EMBL" id="AQPN01000030">
    <property type="protein sequence ID" value="EOR96027.1"/>
    <property type="molecule type" value="Genomic_DNA"/>
</dbReference>
<dbReference type="GO" id="GO:0004601">
    <property type="term" value="F:peroxidase activity"/>
    <property type="evidence" value="ECO:0007669"/>
    <property type="project" value="InterPro"/>
</dbReference>
<keyword evidence="2" id="KW-1185">Reference proteome</keyword>
<accession>R9GW21</accession>
<reference evidence="1 2" key="1">
    <citation type="journal article" date="2013" name="Genome Announc.">
        <title>Draft Genome Sequence of Arcticibacter svalbardensis Strain MN12-7T, a Member of the Family Sphingobacteriaceae Isolated from an Arctic Soil Sample.</title>
        <authorList>
            <person name="Shivaji S."/>
            <person name="Ara S."/>
            <person name="Prasad S."/>
            <person name="Manasa B.P."/>
            <person name="Begum Z."/>
            <person name="Singh A."/>
            <person name="Kumar Pinnaka A."/>
        </authorList>
    </citation>
    <scope>NUCLEOTIDE SEQUENCE [LARGE SCALE GENOMIC DNA]</scope>
    <source>
        <strain evidence="1 2">MN12-7</strain>
    </source>
</reference>
<dbReference type="InterPro" id="IPR010255">
    <property type="entry name" value="Haem_peroxidase_sf"/>
</dbReference>
<dbReference type="SUPFAM" id="SSF48113">
    <property type="entry name" value="Heme-dependent peroxidases"/>
    <property type="match status" value="1"/>
</dbReference>
<comment type="caution">
    <text evidence="1">The sequence shown here is derived from an EMBL/GenBank/DDBJ whole genome shotgun (WGS) entry which is preliminary data.</text>
</comment>
<sequence length="142" mass="16180">MFDLPNSAIPDENKQVKNLPERNLLRSIQVGIGSAEDIADYYELPSSQRLKLEQIEPDEANRALFTIDGNFKTPLWYYILREAEIQNDGAKLGDLGGRIIAEQLLGGIFFQKDCFLNNEWTSKINGKNVVTFKEIINFITEL</sequence>
<proteinExistence type="predicted"/>
<dbReference type="PATRIC" id="fig|1150600.3.peg.776"/>
<gene>
    <name evidence="1" type="ORF">ADIARSV_0789</name>
</gene>
<dbReference type="AlphaFoldDB" id="R9GW21"/>
<evidence type="ECO:0000313" key="2">
    <source>
        <dbReference type="Proteomes" id="UP000014174"/>
    </source>
</evidence>
<organism evidence="1 2">
    <name type="scientific">Arcticibacter svalbardensis MN12-7</name>
    <dbReference type="NCBI Taxonomy" id="1150600"/>
    <lineage>
        <taxon>Bacteria</taxon>
        <taxon>Pseudomonadati</taxon>
        <taxon>Bacteroidota</taxon>
        <taxon>Sphingobacteriia</taxon>
        <taxon>Sphingobacteriales</taxon>
        <taxon>Sphingobacteriaceae</taxon>
        <taxon>Arcticibacter</taxon>
    </lineage>
</organism>
<dbReference type="GO" id="GO:0020037">
    <property type="term" value="F:heme binding"/>
    <property type="evidence" value="ECO:0007669"/>
    <property type="project" value="InterPro"/>
</dbReference>
<dbReference type="STRING" id="1150600.ADIARSV_0789"/>
<protein>
    <submittedName>
        <fullName evidence="1">Uncharacterized protein</fullName>
    </submittedName>
</protein>
<dbReference type="Proteomes" id="UP000014174">
    <property type="component" value="Unassembled WGS sequence"/>
</dbReference>
<evidence type="ECO:0000313" key="1">
    <source>
        <dbReference type="EMBL" id="EOR96027.1"/>
    </source>
</evidence>